<feature type="domain" description="CNNM transmembrane" evidence="13">
    <location>
        <begin position="1"/>
        <end position="199"/>
    </location>
</feature>
<dbReference type="Gene3D" id="3.10.580.10">
    <property type="entry name" value="CBS-domain"/>
    <property type="match status" value="1"/>
</dbReference>
<sequence length="436" mass="47031">MLSFEIAIIVALTLLNGVFAMSELAVVSSRKARLQTMADQGNSGARMALRLIEDPSRFLSTVQIGITLVGVVAGAYGGATLGDRFGRWLDSFPALAGQGELLGVGGVLVVITYLSIVLGELIPKRIALKSPERVASLIAPPMRLLSRIAAPFVWLLGASTDLLLRLLGLHGAREESVTEEEVRSMISEGTQAGVFAPAEKEMIDGVLRLADRTVRTIMIPRPDVAWLDLGKPQAEQLEAIRAGGHSRYPVCRGELDELVGVIHTRDLVGALAEGRPFNLEIQAARPLVVHDGTPILKLLELMKTSGHHLAIVVDEYGSIEGIVTLTDILETIAGDLPEAGEAMETAAVRREDGSWLVEGWMPVDEFEDRVGLRGLRGTSDFHTVAGLVLHHLGHVPVAGEAFEWEGVRLEVVDMDGRRIDKVLVVPRLGQSMATDE</sequence>
<comment type="similarity">
    <text evidence="2">Belongs to the UPF0053 family. Hemolysin C subfamily.</text>
</comment>
<dbReference type="PROSITE" id="PS51371">
    <property type="entry name" value="CBS"/>
    <property type="match status" value="2"/>
</dbReference>
<evidence type="ECO:0000256" key="5">
    <source>
        <dbReference type="ARBA" id="ARBA00022737"/>
    </source>
</evidence>
<feature type="transmembrane region" description="Helical" evidence="11">
    <location>
        <begin position="101"/>
        <end position="123"/>
    </location>
</feature>
<dbReference type="SMART" id="SM00116">
    <property type="entry name" value="CBS"/>
    <property type="match status" value="2"/>
</dbReference>
<geneLocation type="plasmid" evidence="14">
    <name>unnamed</name>
</geneLocation>
<feature type="transmembrane region" description="Helical" evidence="11">
    <location>
        <begin position="144"/>
        <end position="167"/>
    </location>
</feature>
<dbReference type="InterPro" id="IPR016169">
    <property type="entry name" value="FAD-bd_PCMH_sub2"/>
</dbReference>
<keyword evidence="5" id="KW-0677">Repeat</keyword>
<keyword evidence="6 10" id="KW-1133">Transmembrane helix</keyword>
<feature type="transmembrane region" description="Helical" evidence="11">
    <location>
        <begin position="58"/>
        <end position="81"/>
    </location>
</feature>
<dbReference type="PANTHER" id="PTHR43099">
    <property type="entry name" value="UPF0053 PROTEIN YRKA"/>
    <property type="match status" value="1"/>
</dbReference>
<gene>
    <name evidence="14" type="ORF">CHT98_20605</name>
</gene>
<dbReference type="InterPro" id="IPR046342">
    <property type="entry name" value="CBS_dom_sf"/>
</dbReference>
<keyword evidence="8 10" id="KW-0472">Membrane</keyword>
<name>A0A235H949_AZOBR</name>
<dbReference type="EMBL" id="NOWT01000022">
    <property type="protein sequence ID" value="OYD82361.1"/>
    <property type="molecule type" value="Genomic_DNA"/>
</dbReference>
<reference evidence="14 15" key="1">
    <citation type="submission" date="2017-07" db="EMBL/GenBank/DDBJ databases">
        <title>Whole genome sequence of Azospirillum brasilense 2A1, a potential biofertilizer strain.</title>
        <authorList>
            <person name="Fontana C.A."/>
            <person name="Toffoli L.M."/>
            <person name="Salazar S.M."/>
            <person name="Puglisi E."/>
            <person name="Pedraza R."/>
            <person name="Bassi D."/>
            <person name="Cocconcelli P.S."/>
        </authorList>
    </citation>
    <scope>NUCLEOTIDE SEQUENCE [LARGE SCALE GENOMIC DNA]</scope>
    <source>
        <strain evidence="14 15">2A1</strain>
        <plasmid evidence="14">unnamed</plasmid>
    </source>
</reference>
<dbReference type="PROSITE" id="PS51846">
    <property type="entry name" value="CNNM"/>
    <property type="match status" value="1"/>
</dbReference>
<keyword evidence="14" id="KW-0614">Plasmid</keyword>
<evidence type="ECO:0000256" key="1">
    <source>
        <dbReference type="ARBA" id="ARBA00004651"/>
    </source>
</evidence>
<evidence type="ECO:0000256" key="8">
    <source>
        <dbReference type="ARBA" id="ARBA00023136"/>
    </source>
</evidence>
<proteinExistence type="inferred from homology"/>
<dbReference type="Pfam" id="PF03471">
    <property type="entry name" value="CorC_HlyC"/>
    <property type="match status" value="1"/>
</dbReference>
<evidence type="ECO:0000256" key="10">
    <source>
        <dbReference type="PROSITE-ProRule" id="PRU01193"/>
    </source>
</evidence>
<keyword evidence="7 9" id="KW-0129">CBS domain</keyword>
<accession>A0A235H949</accession>
<dbReference type="InterPro" id="IPR002550">
    <property type="entry name" value="CNNM"/>
</dbReference>
<evidence type="ECO:0000256" key="4">
    <source>
        <dbReference type="ARBA" id="ARBA00022692"/>
    </source>
</evidence>
<dbReference type="SUPFAM" id="SSF54631">
    <property type="entry name" value="CBS-domain pair"/>
    <property type="match status" value="1"/>
</dbReference>
<comment type="caution">
    <text evidence="14">The sequence shown here is derived from an EMBL/GenBank/DDBJ whole genome shotgun (WGS) entry which is preliminary data.</text>
</comment>
<evidence type="ECO:0000256" key="3">
    <source>
        <dbReference type="ARBA" id="ARBA00022475"/>
    </source>
</evidence>
<dbReference type="InterPro" id="IPR000644">
    <property type="entry name" value="CBS_dom"/>
</dbReference>
<evidence type="ECO:0000256" key="9">
    <source>
        <dbReference type="PROSITE-ProRule" id="PRU00703"/>
    </source>
</evidence>
<evidence type="ECO:0000256" key="6">
    <source>
        <dbReference type="ARBA" id="ARBA00022989"/>
    </source>
</evidence>
<dbReference type="FunFam" id="3.30.465.10:FF:000023">
    <property type="entry name" value="Magnesium and cobalt transporter"/>
    <property type="match status" value="1"/>
</dbReference>
<dbReference type="PANTHER" id="PTHR43099:SF5">
    <property type="entry name" value="HLYC_CORC FAMILY TRANSPORTER"/>
    <property type="match status" value="1"/>
</dbReference>
<dbReference type="AlphaFoldDB" id="A0A235H949"/>
<evidence type="ECO:0000256" key="11">
    <source>
        <dbReference type="SAM" id="Phobius"/>
    </source>
</evidence>
<evidence type="ECO:0000313" key="15">
    <source>
        <dbReference type="Proteomes" id="UP000215367"/>
    </source>
</evidence>
<dbReference type="Pfam" id="PF01595">
    <property type="entry name" value="CNNM"/>
    <property type="match status" value="1"/>
</dbReference>
<dbReference type="InterPro" id="IPR036318">
    <property type="entry name" value="FAD-bd_PCMH-like_sf"/>
</dbReference>
<comment type="subcellular location">
    <subcellularLocation>
        <location evidence="1">Cell membrane</location>
        <topology evidence="1">Multi-pass membrane protein</topology>
    </subcellularLocation>
</comment>
<dbReference type="Gene3D" id="3.30.465.10">
    <property type="match status" value="1"/>
</dbReference>
<dbReference type="GO" id="GO:0050660">
    <property type="term" value="F:flavin adenine dinucleotide binding"/>
    <property type="evidence" value="ECO:0007669"/>
    <property type="project" value="InterPro"/>
</dbReference>
<dbReference type="InterPro" id="IPR005170">
    <property type="entry name" value="Transptr-assoc_dom"/>
</dbReference>
<evidence type="ECO:0008006" key="16">
    <source>
        <dbReference type="Google" id="ProtNLM"/>
    </source>
</evidence>
<dbReference type="InterPro" id="IPR044751">
    <property type="entry name" value="Ion_transp-like_CBS"/>
</dbReference>
<dbReference type="RefSeq" id="WP_094305356.1">
    <property type="nucleotide sequence ID" value="NZ_NOWT01000022.1"/>
</dbReference>
<evidence type="ECO:0000256" key="2">
    <source>
        <dbReference type="ARBA" id="ARBA00006446"/>
    </source>
</evidence>
<dbReference type="Pfam" id="PF00571">
    <property type="entry name" value="CBS"/>
    <property type="match status" value="2"/>
</dbReference>
<feature type="domain" description="CBS" evidence="12">
    <location>
        <begin position="218"/>
        <end position="277"/>
    </location>
</feature>
<dbReference type="SMART" id="SM01091">
    <property type="entry name" value="CorC_HlyC"/>
    <property type="match status" value="1"/>
</dbReference>
<dbReference type="Proteomes" id="UP000215367">
    <property type="component" value="Unassembled WGS sequence"/>
</dbReference>
<evidence type="ECO:0000259" key="12">
    <source>
        <dbReference type="PROSITE" id="PS51371"/>
    </source>
</evidence>
<dbReference type="InterPro" id="IPR051676">
    <property type="entry name" value="UPF0053_domain"/>
</dbReference>
<feature type="domain" description="CBS" evidence="12">
    <location>
        <begin position="281"/>
        <end position="338"/>
    </location>
</feature>
<keyword evidence="3" id="KW-1003">Cell membrane</keyword>
<dbReference type="GO" id="GO:0005886">
    <property type="term" value="C:plasma membrane"/>
    <property type="evidence" value="ECO:0007669"/>
    <property type="project" value="UniProtKB-SubCell"/>
</dbReference>
<protein>
    <recommendedName>
        <fullName evidence="16">HlyC/CorC family transporter</fullName>
    </recommendedName>
</protein>
<organism evidence="14 15">
    <name type="scientific">Azospirillum brasilense</name>
    <dbReference type="NCBI Taxonomy" id="192"/>
    <lineage>
        <taxon>Bacteria</taxon>
        <taxon>Pseudomonadati</taxon>
        <taxon>Pseudomonadota</taxon>
        <taxon>Alphaproteobacteria</taxon>
        <taxon>Rhodospirillales</taxon>
        <taxon>Azospirillaceae</taxon>
        <taxon>Azospirillum</taxon>
    </lineage>
</organism>
<dbReference type="CDD" id="cd04590">
    <property type="entry name" value="CBS_pair_CorC_HlyC_assoc"/>
    <property type="match status" value="1"/>
</dbReference>
<evidence type="ECO:0000313" key="14">
    <source>
        <dbReference type="EMBL" id="OYD82361.1"/>
    </source>
</evidence>
<evidence type="ECO:0000259" key="13">
    <source>
        <dbReference type="PROSITE" id="PS51846"/>
    </source>
</evidence>
<evidence type="ECO:0000256" key="7">
    <source>
        <dbReference type="ARBA" id="ARBA00023122"/>
    </source>
</evidence>
<keyword evidence="4 10" id="KW-0812">Transmembrane</keyword>
<dbReference type="SUPFAM" id="SSF56176">
    <property type="entry name" value="FAD-binding/transporter-associated domain-like"/>
    <property type="match status" value="1"/>
</dbReference>
<feature type="transmembrane region" description="Helical" evidence="11">
    <location>
        <begin position="6"/>
        <end position="27"/>
    </location>
</feature>